<accession>A0ABR2WUX8</accession>
<name>A0ABR2WUX8_9FUNG</name>
<evidence type="ECO:0000259" key="1">
    <source>
        <dbReference type="Pfam" id="PF11510"/>
    </source>
</evidence>
<dbReference type="Proteomes" id="UP001479436">
    <property type="component" value="Unassembled WGS sequence"/>
</dbReference>
<comment type="caution">
    <text evidence="2">The sequence shown here is derived from an EMBL/GenBank/DDBJ whole genome shotgun (WGS) entry which is preliminary data.</text>
</comment>
<dbReference type="PANTHER" id="PTHR32094">
    <property type="entry name" value="FANCONI ANEMIA GROUP E PROTEIN"/>
    <property type="match status" value="1"/>
</dbReference>
<evidence type="ECO:0000313" key="3">
    <source>
        <dbReference type="Proteomes" id="UP001479436"/>
    </source>
</evidence>
<feature type="domain" description="Fanconi Anaemia group E protein C-terminal" evidence="1">
    <location>
        <begin position="138"/>
        <end position="357"/>
    </location>
</feature>
<evidence type="ECO:0000313" key="2">
    <source>
        <dbReference type="EMBL" id="KAK9765327.1"/>
    </source>
</evidence>
<gene>
    <name evidence="2" type="ORF">K7432_006418</name>
</gene>
<dbReference type="EMBL" id="JASJQH010000283">
    <property type="protein sequence ID" value="KAK9765327.1"/>
    <property type="molecule type" value="Genomic_DNA"/>
</dbReference>
<protein>
    <recommendedName>
        <fullName evidence="1">Fanconi Anaemia group E protein C-terminal domain-containing protein</fullName>
    </recommendedName>
</protein>
<reference evidence="2 3" key="1">
    <citation type="submission" date="2023-04" db="EMBL/GenBank/DDBJ databases">
        <title>Genome of Basidiobolus ranarum AG-B5.</title>
        <authorList>
            <person name="Stajich J.E."/>
            <person name="Carter-House D."/>
            <person name="Gryganskyi A."/>
        </authorList>
    </citation>
    <scope>NUCLEOTIDE SEQUENCE [LARGE SCALE GENOMIC DNA]</scope>
    <source>
        <strain evidence="2 3">AG-B5</strain>
    </source>
</reference>
<dbReference type="Gene3D" id="1.25.40.480">
    <property type="match status" value="1"/>
</dbReference>
<dbReference type="Pfam" id="PF11510">
    <property type="entry name" value="FA_FANCE"/>
    <property type="match status" value="1"/>
</dbReference>
<organism evidence="2 3">
    <name type="scientific">Basidiobolus ranarum</name>
    <dbReference type="NCBI Taxonomy" id="34480"/>
    <lineage>
        <taxon>Eukaryota</taxon>
        <taxon>Fungi</taxon>
        <taxon>Fungi incertae sedis</taxon>
        <taxon>Zoopagomycota</taxon>
        <taxon>Entomophthoromycotina</taxon>
        <taxon>Basidiobolomycetes</taxon>
        <taxon>Basidiobolales</taxon>
        <taxon>Basidiobolaceae</taxon>
        <taxon>Basidiobolus</taxon>
    </lineage>
</organism>
<dbReference type="PANTHER" id="PTHR32094:SF5">
    <property type="entry name" value="FANCONI ANEMIA GROUP E PROTEIN"/>
    <property type="match status" value="1"/>
</dbReference>
<dbReference type="InterPro" id="IPR039685">
    <property type="entry name" value="FANCE"/>
</dbReference>
<proteinExistence type="predicted"/>
<keyword evidence="3" id="KW-1185">Reference proteome</keyword>
<sequence length="358" mass="40192">MWSDGDNVISKLKTRLSTTFGDEFHCTSTIESFLSGAKNRRSYIKQLNEGPAEYVSIDLIRTLKKRRIGVDEIMPVATASPSNESSASDIMRVEENHSAFETTLVTQFQPLLEGHMKTDSFLDTFNELIRLPQNSVYNLCQKVSFGSLSDETLAEIMSTILDCDTISFQNLVIFYRASLLEKVVQLDTAPSRILLSTIFSTTKANPKAAIEGLLSPLLTKSSPGKFQADIINRTIKESLDKPSLVYFLQILSKRSTGISSSEAQSEIIHWNDYTISVIHTILTSKAPFKRHLLIDLLHILEENFSDFKSSSKYATLILLIVKNFPSEIKGDVDFVTRVTENSTTFLKKSILTSLKKLR</sequence>
<dbReference type="InterPro" id="IPR021025">
    <property type="entry name" value="Fanconi_anaemia_gr_E_prot_C"/>
</dbReference>